<reference evidence="3" key="1">
    <citation type="submission" date="2017-02" db="UniProtKB">
        <authorList>
            <consortium name="WormBaseParasite"/>
        </authorList>
    </citation>
    <scope>IDENTIFICATION</scope>
</reference>
<evidence type="ECO:0000313" key="3">
    <source>
        <dbReference type="WBParaSite" id="HDID_0000334601-mRNA-1"/>
    </source>
</evidence>
<reference evidence="1 2" key="2">
    <citation type="submission" date="2018-11" db="EMBL/GenBank/DDBJ databases">
        <authorList>
            <consortium name="Pathogen Informatics"/>
        </authorList>
    </citation>
    <scope>NUCLEOTIDE SEQUENCE [LARGE SCALE GENOMIC DNA]</scope>
</reference>
<dbReference type="OrthoDB" id="10419077at2759"/>
<dbReference type="AlphaFoldDB" id="A0A0R3SEX0"/>
<organism evidence="3">
    <name type="scientific">Hymenolepis diminuta</name>
    <name type="common">Rat tapeworm</name>
    <dbReference type="NCBI Taxonomy" id="6216"/>
    <lineage>
        <taxon>Eukaryota</taxon>
        <taxon>Metazoa</taxon>
        <taxon>Spiralia</taxon>
        <taxon>Lophotrochozoa</taxon>
        <taxon>Platyhelminthes</taxon>
        <taxon>Cestoda</taxon>
        <taxon>Eucestoda</taxon>
        <taxon>Cyclophyllidea</taxon>
        <taxon>Hymenolepididae</taxon>
        <taxon>Hymenolepis</taxon>
    </lineage>
</organism>
<dbReference type="EMBL" id="UYSG01000996">
    <property type="protein sequence ID" value="VDL30964.1"/>
    <property type="molecule type" value="Genomic_DNA"/>
</dbReference>
<protein>
    <submittedName>
        <fullName evidence="3">Neur_chan_LBD domain-containing protein</fullName>
    </submittedName>
</protein>
<name>A0A0R3SEX0_HYMDI</name>
<proteinExistence type="predicted"/>
<sequence>MLSVDIGDFRAYWNGDDGIAFHAWTLGRTNLWLPKIMQAFEMDSSSRNDATWDLSVLQFDPDPWRIYRNIYYD</sequence>
<evidence type="ECO:0000313" key="1">
    <source>
        <dbReference type="EMBL" id="VDL30964.1"/>
    </source>
</evidence>
<accession>A0A0R3SEX0</accession>
<dbReference type="Proteomes" id="UP000274504">
    <property type="component" value="Unassembled WGS sequence"/>
</dbReference>
<evidence type="ECO:0000313" key="2">
    <source>
        <dbReference type="Proteomes" id="UP000274504"/>
    </source>
</evidence>
<dbReference type="WBParaSite" id="HDID_0000334601-mRNA-1">
    <property type="protein sequence ID" value="HDID_0000334601-mRNA-1"/>
    <property type="gene ID" value="HDID_0000334601"/>
</dbReference>
<gene>
    <name evidence="1" type="ORF">HDID_LOCUS3344</name>
</gene>